<evidence type="ECO:0000256" key="1">
    <source>
        <dbReference type="SAM" id="MobiDB-lite"/>
    </source>
</evidence>
<dbReference type="RefSeq" id="WP_317712353.1">
    <property type="nucleotide sequence ID" value="NZ_JAWLUM010000001.1"/>
</dbReference>
<protein>
    <submittedName>
        <fullName evidence="2">Uncharacterized protein</fullName>
    </submittedName>
</protein>
<keyword evidence="3" id="KW-1185">Reference proteome</keyword>
<gene>
    <name evidence="2" type="ORF">R4198_05220</name>
</gene>
<name>A0ABU4EPC0_WILMA</name>
<organism evidence="2 3">
    <name type="scientific">Williamsia marianensis</name>
    <dbReference type="NCBI Taxonomy" id="85044"/>
    <lineage>
        <taxon>Bacteria</taxon>
        <taxon>Bacillati</taxon>
        <taxon>Actinomycetota</taxon>
        <taxon>Actinomycetes</taxon>
        <taxon>Mycobacteriales</taxon>
        <taxon>Nocardiaceae</taxon>
        <taxon>Williamsia</taxon>
    </lineage>
</organism>
<evidence type="ECO:0000313" key="3">
    <source>
        <dbReference type="Proteomes" id="UP001185792"/>
    </source>
</evidence>
<dbReference type="EMBL" id="JAWLUM010000001">
    <property type="protein sequence ID" value="MDV7133089.1"/>
    <property type="molecule type" value="Genomic_DNA"/>
</dbReference>
<comment type="caution">
    <text evidence="2">The sequence shown here is derived from an EMBL/GenBank/DDBJ whole genome shotgun (WGS) entry which is preliminary data.</text>
</comment>
<accession>A0ABU4EPC0</accession>
<proteinExistence type="predicted"/>
<evidence type="ECO:0000313" key="2">
    <source>
        <dbReference type="EMBL" id="MDV7133089.1"/>
    </source>
</evidence>
<dbReference type="Proteomes" id="UP001185792">
    <property type="component" value="Unassembled WGS sequence"/>
</dbReference>
<reference evidence="2 3" key="1">
    <citation type="submission" date="2023-10" db="EMBL/GenBank/DDBJ databases">
        <title>Development of a sustainable strategy for remediation of hydrocarbon-contaminated territories based on the waste exchange concept.</title>
        <authorList>
            <person name="Krivoruchko A."/>
        </authorList>
    </citation>
    <scope>NUCLEOTIDE SEQUENCE [LARGE SCALE GENOMIC DNA]</scope>
    <source>
        <strain evidence="2 3">IEGM 1236</strain>
    </source>
</reference>
<feature type="region of interest" description="Disordered" evidence="1">
    <location>
        <begin position="1"/>
        <end position="45"/>
    </location>
</feature>
<sequence>MSNTSAIIEKGSRPLSAPRSAEVATRLVTSAPPVRQAPARGRHVR</sequence>